<evidence type="ECO:0000259" key="3">
    <source>
        <dbReference type="Pfam" id="PF08190"/>
    </source>
</evidence>
<dbReference type="RefSeq" id="XP_030076491.1">
    <property type="nucleotide sequence ID" value="XM_030220631.1"/>
</dbReference>
<gene>
    <name evidence="6 7" type="primary">PIH1D2</name>
</gene>
<dbReference type="Proteomes" id="UP000515156">
    <property type="component" value="Chromosome 12"/>
</dbReference>
<evidence type="ECO:0000256" key="1">
    <source>
        <dbReference type="ARBA" id="ARBA00008511"/>
    </source>
</evidence>
<dbReference type="KEGG" id="muo:115481479"/>
<dbReference type="GO" id="GO:0000492">
    <property type="term" value="P:box C/D snoRNP assembly"/>
    <property type="evidence" value="ECO:0007669"/>
    <property type="project" value="TreeGrafter"/>
</dbReference>
<evidence type="ECO:0000313" key="7">
    <source>
        <dbReference type="RefSeq" id="XP_030076491.1"/>
    </source>
</evidence>
<evidence type="ECO:0000313" key="6">
    <source>
        <dbReference type="RefSeq" id="XP_030076490.1"/>
    </source>
</evidence>
<dbReference type="RefSeq" id="XP_030076490.1">
    <property type="nucleotide sequence ID" value="XM_030220630.1"/>
</dbReference>
<feature type="domain" description="PIH1D1/2/3 CS-like" evidence="4">
    <location>
        <begin position="264"/>
        <end position="326"/>
    </location>
</feature>
<dbReference type="GO" id="GO:1990904">
    <property type="term" value="C:ribonucleoprotein complex"/>
    <property type="evidence" value="ECO:0007669"/>
    <property type="project" value="TreeGrafter"/>
</dbReference>
<dbReference type="Pfam" id="PF08190">
    <property type="entry name" value="PIH1"/>
    <property type="match status" value="1"/>
</dbReference>
<dbReference type="GO" id="GO:0006364">
    <property type="term" value="P:rRNA processing"/>
    <property type="evidence" value="ECO:0007669"/>
    <property type="project" value="TreeGrafter"/>
</dbReference>
<dbReference type="PANTHER" id="PTHR22997">
    <property type="entry name" value="PIH1 DOMAIN-CONTAINING PROTEIN 1"/>
    <property type="match status" value="1"/>
</dbReference>
<reference evidence="6 7" key="1">
    <citation type="submission" date="2025-04" db="UniProtKB">
        <authorList>
            <consortium name="RefSeq"/>
        </authorList>
    </citation>
    <scope>IDENTIFICATION</scope>
</reference>
<feature type="domain" description="PIH1 N-terminal" evidence="3">
    <location>
        <begin position="33"/>
        <end position="166"/>
    </location>
</feature>
<protein>
    <recommendedName>
        <fullName evidence="2">PIH1 domain-containing protein 2</fullName>
    </recommendedName>
</protein>
<dbReference type="AlphaFoldDB" id="A0A6P7ZMX3"/>
<accession>A0A6P7ZMX3</accession>
<dbReference type="GeneID" id="115481479"/>
<name>A0A6P7ZMX3_9AMPH</name>
<evidence type="ECO:0000313" key="5">
    <source>
        <dbReference type="Proteomes" id="UP000515156"/>
    </source>
</evidence>
<dbReference type="GO" id="GO:0005737">
    <property type="term" value="C:cytoplasm"/>
    <property type="evidence" value="ECO:0007669"/>
    <property type="project" value="TreeGrafter"/>
</dbReference>
<dbReference type="OrthoDB" id="545063at2759"/>
<keyword evidence="5" id="KW-1185">Reference proteome</keyword>
<proteinExistence type="inferred from homology"/>
<dbReference type="InterPro" id="IPR050734">
    <property type="entry name" value="PIH1/Kintoun_subfamily"/>
</dbReference>
<dbReference type="CTD" id="120379"/>
<sequence length="327" mass="37435">MSIMGTRLSQKELLTQVNQLWNVLDDMAENNPESYQKFIKHHLQEGRELLVPPDPHLCLQTKILEPKERPLFINICKWSRIPAPESDTHPVPLSAGRLEDVLDGSEFHSIIDIAYNPEMLKRADSTRTEMDQLIQLAMKYTEEKFKLTLARSFHITTFTLKGSLKRMRASFKGMGSQAPVTKEREHDVKEDSLLQQLRNLKLEKDDPEERISSLRLVEEEHIQPVKAGLIEEISSTEQPTDGPKLPCYQLDVLKDERGKSQIVELRVQLPGISSVSECELSVSKDDIMIEIPAKYRLQLDLPESIDENAVEAKFNKRTCVLLITMPL</sequence>
<evidence type="ECO:0000256" key="2">
    <source>
        <dbReference type="ARBA" id="ARBA00040541"/>
    </source>
</evidence>
<dbReference type="PANTHER" id="PTHR22997:SF6">
    <property type="entry name" value="PIH1 DOMAIN-CONTAINING PROTEIN 2"/>
    <property type="match status" value="1"/>
</dbReference>
<comment type="similarity">
    <text evidence="1">Belongs to the PIH1 family.</text>
</comment>
<dbReference type="CDD" id="cd00298">
    <property type="entry name" value="ACD_sHsps_p23-like"/>
    <property type="match status" value="1"/>
</dbReference>
<dbReference type="InterPro" id="IPR041442">
    <property type="entry name" value="PIH1D1/2/3_CS-like"/>
</dbReference>
<dbReference type="InterPro" id="IPR012981">
    <property type="entry name" value="PIH1_N"/>
</dbReference>
<evidence type="ECO:0000259" key="4">
    <source>
        <dbReference type="Pfam" id="PF18201"/>
    </source>
</evidence>
<dbReference type="Pfam" id="PF18201">
    <property type="entry name" value="PIH1_CS"/>
    <property type="match status" value="1"/>
</dbReference>
<organism evidence="5 7">
    <name type="scientific">Microcaecilia unicolor</name>
    <dbReference type="NCBI Taxonomy" id="1415580"/>
    <lineage>
        <taxon>Eukaryota</taxon>
        <taxon>Metazoa</taxon>
        <taxon>Chordata</taxon>
        <taxon>Craniata</taxon>
        <taxon>Vertebrata</taxon>
        <taxon>Euteleostomi</taxon>
        <taxon>Amphibia</taxon>
        <taxon>Gymnophiona</taxon>
        <taxon>Siphonopidae</taxon>
        <taxon>Microcaecilia</taxon>
    </lineage>
</organism>
<dbReference type="GO" id="GO:0097255">
    <property type="term" value="C:R2TP complex"/>
    <property type="evidence" value="ECO:0007669"/>
    <property type="project" value="TreeGrafter"/>
</dbReference>